<dbReference type="InterPro" id="IPR039554">
    <property type="entry name" value="HigA2-like_HTH"/>
</dbReference>
<evidence type="ECO:0000259" key="6">
    <source>
        <dbReference type="PROSITE" id="PS50943"/>
    </source>
</evidence>
<feature type="domain" description="HTH tetR-type" evidence="7">
    <location>
        <begin position="105"/>
        <end position="165"/>
    </location>
</feature>
<dbReference type="InterPro" id="IPR036271">
    <property type="entry name" value="Tet_transcr_reg_TetR-rel_C_sf"/>
</dbReference>
<reference evidence="8 9" key="1">
    <citation type="submission" date="2019-03" db="EMBL/GenBank/DDBJ databases">
        <title>Genomics of glacier-inhabiting Cryobacterium strains.</title>
        <authorList>
            <person name="Liu Q."/>
            <person name="Xin Y.-H."/>
        </authorList>
    </citation>
    <scope>NUCLEOTIDE SEQUENCE [LARGE SCALE GENOMIC DNA]</scope>
    <source>
        <strain evidence="8 9">Sr39</strain>
    </source>
</reference>
<dbReference type="GO" id="GO:0003700">
    <property type="term" value="F:DNA-binding transcription factor activity"/>
    <property type="evidence" value="ECO:0007669"/>
    <property type="project" value="TreeGrafter"/>
</dbReference>
<dbReference type="Pfam" id="PF13977">
    <property type="entry name" value="TetR_C_6"/>
    <property type="match status" value="1"/>
</dbReference>
<keyword evidence="2" id="KW-0805">Transcription regulation</keyword>
<evidence type="ECO:0000256" key="1">
    <source>
        <dbReference type="ARBA" id="ARBA00022491"/>
    </source>
</evidence>
<dbReference type="CDD" id="cd00093">
    <property type="entry name" value="HTH_XRE"/>
    <property type="match status" value="1"/>
</dbReference>
<keyword evidence="9" id="KW-1185">Reference proteome</keyword>
<dbReference type="PANTHER" id="PTHR30055">
    <property type="entry name" value="HTH-TYPE TRANSCRIPTIONAL REGULATOR RUTR"/>
    <property type="match status" value="1"/>
</dbReference>
<organism evidence="8 9">
    <name type="scientific">Cryobacterium suzukii</name>
    <dbReference type="NCBI Taxonomy" id="1259198"/>
    <lineage>
        <taxon>Bacteria</taxon>
        <taxon>Bacillati</taxon>
        <taxon>Actinomycetota</taxon>
        <taxon>Actinomycetes</taxon>
        <taxon>Micrococcales</taxon>
        <taxon>Microbacteriaceae</taxon>
        <taxon>Cryobacterium</taxon>
    </lineage>
</organism>
<dbReference type="PRINTS" id="PR00455">
    <property type="entry name" value="HTHTETR"/>
</dbReference>
<dbReference type="PROSITE" id="PS50977">
    <property type="entry name" value="HTH_TETR_2"/>
    <property type="match status" value="1"/>
</dbReference>
<proteinExistence type="predicted"/>
<keyword evidence="3 5" id="KW-0238">DNA-binding</keyword>
<evidence type="ECO:0000313" key="8">
    <source>
        <dbReference type="EMBL" id="TFD59798.1"/>
    </source>
</evidence>
<dbReference type="PROSITE" id="PS50943">
    <property type="entry name" value="HTH_CROC1"/>
    <property type="match status" value="1"/>
</dbReference>
<name>A0A4R9AF94_9MICO</name>
<dbReference type="InterPro" id="IPR001387">
    <property type="entry name" value="Cro/C1-type_HTH"/>
</dbReference>
<dbReference type="Gene3D" id="1.10.357.10">
    <property type="entry name" value="Tetracycline Repressor, domain 2"/>
    <property type="match status" value="1"/>
</dbReference>
<dbReference type="Pfam" id="PF00440">
    <property type="entry name" value="TetR_N"/>
    <property type="match status" value="1"/>
</dbReference>
<dbReference type="GO" id="GO:0000976">
    <property type="term" value="F:transcription cis-regulatory region binding"/>
    <property type="evidence" value="ECO:0007669"/>
    <property type="project" value="TreeGrafter"/>
</dbReference>
<dbReference type="SUPFAM" id="SSF47413">
    <property type="entry name" value="lambda repressor-like DNA-binding domains"/>
    <property type="match status" value="1"/>
</dbReference>
<dbReference type="PANTHER" id="PTHR30055:SF238">
    <property type="entry name" value="MYCOFACTOCIN BIOSYNTHESIS TRANSCRIPTIONAL REGULATOR MFTR-RELATED"/>
    <property type="match status" value="1"/>
</dbReference>
<dbReference type="InterPro" id="IPR010982">
    <property type="entry name" value="Lambda_DNA-bd_dom_sf"/>
</dbReference>
<dbReference type="InterPro" id="IPR001647">
    <property type="entry name" value="HTH_TetR"/>
</dbReference>
<dbReference type="RefSeq" id="WP_134514524.1">
    <property type="nucleotide sequence ID" value="NZ_SOHJ01000009.1"/>
</dbReference>
<feature type="DNA-binding region" description="H-T-H motif" evidence="5">
    <location>
        <begin position="128"/>
        <end position="147"/>
    </location>
</feature>
<dbReference type="AlphaFoldDB" id="A0A4R9AF94"/>
<dbReference type="InterPro" id="IPR050109">
    <property type="entry name" value="HTH-type_TetR-like_transc_reg"/>
</dbReference>
<dbReference type="OrthoDB" id="5119743at2"/>
<dbReference type="InterPro" id="IPR009057">
    <property type="entry name" value="Homeodomain-like_sf"/>
</dbReference>
<keyword evidence="4" id="KW-0804">Transcription</keyword>
<dbReference type="EMBL" id="SOHJ01000009">
    <property type="protein sequence ID" value="TFD59798.1"/>
    <property type="molecule type" value="Genomic_DNA"/>
</dbReference>
<sequence length="295" mass="32850">MQSQEEGAVQADYRAALLVRVRTAIRDSGLAQRDVARHIGIDETKLSKALKGTRRFRPDELTQLATAAGVTVNWLLSGTDDAVGVSAVPAAIILPTRHREDSGHAQKRRNIVEKAWWLFAERGYSSVRIADIAAASGTSDSTVHYYFRTKREIFAETLRYSVKLAFDRQIAELHLFPNPIDRLKRLAFLQLPAGERGHAEMSIWLQTWAEAAVDPAGRQGHAQSYRRWSQTVHDIIVDGQHGGCFIAADADELTQHLTAIIDGLIIKVLTGMLTSDQMYAHIEKFIDRTVVTPIS</sequence>
<evidence type="ECO:0000256" key="2">
    <source>
        <dbReference type="ARBA" id="ARBA00023015"/>
    </source>
</evidence>
<evidence type="ECO:0000256" key="3">
    <source>
        <dbReference type="ARBA" id="ARBA00023125"/>
    </source>
</evidence>
<evidence type="ECO:0000256" key="4">
    <source>
        <dbReference type="ARBA" id="ARBA00023163"/>
    </source>
</evidence>
<dbReference type="InterPro" id="IPR039538">
    <property type="entry name" value="BetI_C"/>
</dbReference>
<gene>
    <name evidence="8" type="ORF">E3T39_08875</name>
</gene>
<feature type="domain" description="HTH cro/C1-type" evidence="6">
    <location>
        <begin position="21"/>
        <end position="75"/>
    </location>
</feature>
<dbReference type="Pfam" id="PF13744">
    <property type="entry name" value="HTH_37"/>
    <property type="match status" value="1"/>
</dbReference>
<comment type="caution">
    <text evidence="8">The sequence shown here is derived from an EMBL/GenBank/DDBJ whole genome shotgun (WGS) entry which is preliminary data.</text>
</comment>
<dbReference type="Gene3D" id="1.10.260.40">
    <property type="entry name" value="lambda repressor-like DNA-binding domains"/>
    <property type="match status" value="1"/>
</dbReference>
<protein>
    <submittedName>
        <fullName evidence="8">TetR family transcriptional regulator</fullName>
    </submittedName>
</protein>
<evidence type="ECO:0000259" key="7">
    <source>
        <dbReference type="PROSITE" id="PS50977"/>
    </source>
</evidence>
<evidence type="ECO:0000313" key="9">
    <source>
        <dbReference type="Proteomes" id="UP000298170"/>
    </source>
</evidence>
<accession>A0A4R9AF94</accession>
<keyword evidence="1" id="KW-0678">Repressor</keyword>
<dbReference type="SMART" id="SM00530">
    <property type="entry name" value="HTH_XRE"/>
    <property type="match status" value="1"/>
</dbReference>
<evidence type="ECO:0000256" key="5">
    <source>
        <dbReference type="PROSITE-ProRule" id="PRU00335"/>
    </source>
</evidence>
<dbReference type="SUPFAM" id="SSF48498">
    <property type="entry name" value="Tetracyclin repressor-like, C-terminal domain"/>
    <property type="match status" value="1"/>
</dbReference>
<dbReference type="SUPFAM" id="SSF46689">
    <property type="entry name" value="Homeodomain-like"/>
    <property type="match status" value="1"/>
</dbReference>
<dbReference type="Proteomes" id="UP000298170">
    <property type="component" value="Unassembled WGS sequence"/>
</dbReference>